<dbReference type="Proteomes" id="UP000296862">
    <property type="component" value="Chromosome"/>
</dbReference>
<evidence type="ECO:0000313" key="4">
    <source>
        <dbReference type="EMBL" id="QBZ96535.1"/>
    </source>
</evidence>
<evidence type="ECO:0000256" key="1">
    <source>
        <dbReference type="ARBA" id="ARBA00022729"/>
    </source>
</evidence>
<evidence type="ECO:0000259" key="3">
    <source>
        <dbReference type="Pfam" id="PF13505"/>
    </source>
</evidence>
<dbReference type="InterPro" id="IPR000758">
    <property type="entry name" value="Enterovir_OMP"/>
</dbReference>
<protein>
    <recommendedName>
        <fullName evidence="3">Outer membrane protein beta-barrel domain-containing protein</fullName>
    </recommendedName>
</protein>
<name>A0A4P7PQD4_9FLAO</name>
<feature type="signal peptide" evidence="2">
    <location>
        <begin position="1"/>
        <end position="19"/>
    </location>
</feature>
<organism evidence="4 5">
    <name type="scientific">Flavobacterium sangjuense</name>
    <dbReference type="NCBI Taxonomy" id="2518177"/>
    <lineage>
        <taxon>Bacteria</taxon>
        <taxon>Pseudomonadati</taxon>
        <taxon>Bacteroidota</taxon>
        <taxon>Flavobacteriia</taxon>
        <taxon>Flavobacteriales</taxon>
        <taxon>Flavobacteriaceae</taxon>
        <taxon>Flavobacterium</taxon>
    </lineage>
</organism>
<sequence length="187" mass="20014">MKKIILTIAVVMVATFANAQDKKSGGDSEMKFGVKAGYVNANYGADANDGDARSGFYLGGLVDFAISDKFHVQPEVLYTMEGNGEDEFDLNFVRVPVMAKFYVADAFNIQAGPEFAFVAGGGAAKDYLKSMDIALGFGAAYELPSGLFFDARYNLGLVDLNDFPAGSGLEGAKITQNSFNLGLGYRF</sequence>
<dbReference type="KEGG" id="fsn:GS03_00007"/>
<keyword evidence="5" id="KW-1185">Reference proteome</keyword>
<accession>A0A4P7PQD4</accession>
<reference evidence="4 5" key="1">
    <citation type="submission" date="2019-04" db="EMBL/GenBank/DDBJ databases">
        <title>Flavobacterium sp. GS03.</title>
        <authorList>
            <person name="Kim H."/>
        </authorList>
    </citation>
    <scope>NUCLEOTIDE SEQUENCE [LARGE SCALE GENOMIC DNA]</scope>
    <source>
        <strain evidence="4 5">GS03</strain>
    </source>
</reference>
<keyword evidence="1 2" id="KW-0732">Signal</keyword>
<dbReference type="SUPFAM" id="SSF56925">
    <property type="entry name" value="OMPA-like"/>
    <property type="match status" value="1"/>
</dbReference>
<dbReference type="EMBL" id="CP038810">
    <property type="protein sequence ID" value="QBZ96535.1"/>
    <property type="molecule type" value="Genomic_DNA"/>
</dbReference>
<dbReference type="OrthoDB" id="947434at2"/>
<dbReference type="InterPro" id="IPR027385">
    <property type="entry name" value="Beta-barrel_OMP"/>
</dbReference>
<dbReference type="Pfam" id="PF13505">
    <property type="entry name" value="OMP_b-brl"/>
    <property type="match status" value="1"/>
</dbReference>
<proteinExistence type="predicted"/>
<feature type="chain" id="PRO_5020566165" description="Outer membrane protein beta-barrel domain-containing protein" evidence="2">
    <location>
        <begin position="20"/>
        <end position="187"/>
    </location>
</feature>
<gene>
    <name evidence="4" type="ORF">GS03_00007</name>
</gene>
<evidence type="ECO:0000313" key="5">
    <source>
        <dbReference type="Proteomes" id="UP000296862"/>
    </source>
</evidence>
<feature type="domain" description="Outer membrane protein beta-barrel" evidence="3">
    <location>
        <begin position="8"/>
        <end position="187"/>
    </location>
</feature>
<dbReference type="GO" id="GO:0044384">
    <property type="term" value="C:host outer membrane"/>
    <property type="evidence" value="ECO:0007669"/>
    <property type="project" value="InterPro"/>
</dbReference>
<dbReference type="AlphaFoldDB" id="A0A4P7PQD4"/>
<dbReference type="InterPro" id="IPR011250">
    <property type="entry name" value="OMP/PagP_B-barrel"/>
</dbReference>
<dbReference type="RefSeq" id="WP_136150540.1">
    <property type="nucleotide sequence ID" value="NZ_CP038810.1"/>
</dbReference>
<evidence type="ECO:0000256" key="2">
    <source>
        <dbReference type="SAM" id="SignalP"/>
    </source>
</evidence>
<dbReference type="PROSITE" id="PS00695">
    <property type="entry name" value="ENT_VIR_OMP_2"/>
    <property type="match status" value="1"/>
</dbReference>